<keyword evidence="16" id="KW-1185">Reference proteome</keyword>
<feature type="transmembrane region" description="Helical" evidence="14">
    <location>
        <begin position="141"/>
        <end position="161"/>
    </location>
</feature>
<comment type="caution">
    <text evidence="15">The sequence shown here is derived from an EMBL/GenBank/DDBJ whole genome shotgun (WGS) entry which is preliminary data.</text>
</comment>
<keyword evidence="6 14" id="KW-0812">Transmembrane</keyword>
<feature type="transmembrane region" description="Helical" evidence="14">
    <location>
        <begin position="217"/>
        <end position="238"/>
    </location>
</feature>
<dbReference type="Pfam" id="PF02673">
    <property type="entry name" value="BacA"/>
    <property type="match status" value="1"/>
</dbReference>
<dbReference type="NCBIfam" id="NF001389">
    <property type="entry name" value="PRK00281.1-2"/>
    <property type="match status" value="1"/>
</dbReference>
<name>A0ABV6IX45_9PROT</name>
<keyword evidence="14" id="KW-0133">Cell shape</keyword>
<evidence type="ECO:0000256" key="8">
    <source>
        <dbReference type="ARBA" id="ARBA00022989"/>
    </source>
</evidence>
<evidence type="ECO:0000256" key="13">
    <source>
        <dbReference type="ARBA" id="ARBA00047594"/>
    </source>
</evidence>
<feature type="transmembrane region" description="Helical" evidence="14">
    <location>
        <begin position="187"/>
        <end position="205"/>
    </location>
</feature>
<evidence type="ECO:0000313" key="16">
    <source>
        <dbReference type="Proteomes" id="UP001589789"/>
    </source>
</evidence>
<keyword evidence="5 14" id="KW-1003">Cell membrane</keyword>
<evidence type="ECO:0000256" key="5">
    <source>
        <dbReference type="ARBA" id="ARBA00022475"/>
    </source>
</evidence>
<feature type="transmembrane region" description="Helical" evidence="14">
    <location>
        <begin position="108"/>
        <end position="129"/>
    </location>
</feature>
<evidence type="ECO:0000256" key="10">
    <source>
        <dbReference type="ARBA" id="ARBA00023251"/>
    </source>
</evidence>
<evidence type="ECO:0000256" key="4">
    <source>
        <dbReference type="ARBA" id="ARBA00021581"/>
    </source>
</evidence>
<evidence type="ECO:0000256" key="12">
    <source>
        <dbReference type="ARBA" id="ARBA00032932"/>
    </source>
</evidence>
<feature type="transmembrane region" description="Helical" evidence="14">
    <location>
        <begin position="250"/>
        <end position="266"/>
    </location>
</feature>
<evidence type="ECO:0000256" key="6">
    <source>
        <dbReference type="ARBA" id="ARBA00022692"/>
    </source>
</evidence>
<keyword evidence="7 14" id="KW-0378">Hydrolase</keyword>
<evidence type="ECO:0000256" key="1">
    <source>
        <dbReference type="ARBA" id="ARBA00004651"/>
    </source>
</evidence>
<keyword evidence="10 14" id="KW-0046">Antibiotic resistance</keyword>
<dbReference type="InterPro" id="IPR003824">
    <property type="entry name" value="UppP"/>
</dbReference>
<protein>
    <recommendedName>
        <fullName evidence="4 14">Undecaprenyl-diphosphatase</fullName>
        <ecNumber evidence="3 14">3.6.1.27</ecNumber>
    </recommendedName>
    <alternativeName>
        <fullName evidence="12 14">Bacitracin resistance protein</fullName>
    </alternativeName>
    <alternativeName>
        <fullName evidence="11 14">Undecaprenyl pyrophosphate phosphatase</fullName>
    </alternativeName>
</protein>
<keyword evidence="8 14" id="KW-1133">Transmembrane helix</keyword>
<comment type="function">
    <text evidence="14">Catalyzes the dephosphorylation of undecaprenyl diphosphate (UPP). Confers resistance to bacitracin.</text>
</comment>
<sequence length="267" mass="27896">MDLIELPAALLLGAVEGLTEFLPVSSTGHLILLGEAVGFRGPSGKAFEISIQVGAILAVVWLYRAMLADIAVRMWRPGPERRYAANLLLAFLPAAAIGGTLHGPITRLLFGPWVVAVALILGGAAIIAIERARPEPWIHTVAAMGPGAALLVGFGQVLAMAPGTSRSAATIIIALLVGMERRTAAEFSFLLAIPTMLAATAYSLWKASTELDASGIGLIGAGFTAAFVVALLVVRWVLAVVGQIGFTPFGWYRIALGVVVLALLVLR</sequence>
<organism evidence="15 16">
    <name type="scientific">Muricoccus vinaceus</name>
    <dbReference type="NCBI Taxonomy" id="424704"/>
    <lineage>
        <taxon>Bacteria</taxon>
        <taxon>Pseudomonadati</taxon>
        <taxon>Pseudomonadota</taxon>
        <taxon>Alphaproteobacteria</taxon>
        <taxon>Acetobacterales</taxon>
        <taxon>Roseomonadaceae</taxon>
        <taxon>Muricoccus</taxon>
    </lineage>
</organism>
<evidence type="ECO:0000256" key="3">
    <source>
        <dbReference type="ARBA" id="ARBA00012374"/>
    </source>
</evidence>
<dbReference type="EMBL" id="JBHLVZ010000081">
    <property type="protein sequence ID" value="MFC0388179.1"/>
    <property type="molecule type" value="Genomic_DNA"/>
</dbReference>
<dbReference type="RefSeq" id="WP_377054343.1">
    <property type="nucleotide sequence ID" value="NZ_JBHLVZ010000081.1"/>
</dbReference>
<keyword evidence="9 14" id="KW-0472">Membrane</keyword>
<comment type="subcellular location">
    <subcellularLocation>
        <location evidence="1 14">Cell membrane</location>
        <topology evidence="1 14">Multi-pass membrane protein</topology>
    </subcellularLocation>
</comment>
<evidence type="ECO:0000256" key="11">
    <source>
        <dbReference type="ARBA" id="ARBA00032707"/>
    </source>
</evidence>
<evidence type="ECO:0000313" key="15">
    <source>
        <dbReference type="EMBL" id="MFC0388179.1"/>
    </source>
</evidence>
<keyword evidence="14" id="KW-0573">Peptidoglycan synthesis</keyword>
<dbReference type="Proteomes" id="UP001589789">
    <property type="component" value="Unassembled WGS sequence"/>
</dbReference>
<dbReference type="PANTHER" id="PTHR30622:SF3">
    <property type="entry name" value="UNDECAPRENYL-DIPHOSPHATASE"/>
    <property type="match status" value="1"/>
</dbReference>
<dbReference type="GO" id="GO:0050380">
    <property type="term" value="F:undecaprenyl-diphosphatase activity"/>
    <property type="evidence" value="ECO:0007669"/>
    <property type="project" value="UniProtKB-EC"/>
</dbReference>
<evidence type="ECO:0000256" key="2">
    <source>
        <dbReference type="ARBA" id="ARBA00010621"/>
    </source>
</evidence>
<feature type="transmembrane region" description="Helical" evidence="14">
    <location>
        <begin position="49"/>
        <end position="71"/>
    </location>
</feature>
<evidence type="ECO:0000256" key="7">
    <source>
        <dbReference type="ARBA" id="ARBA00022801"/>
    </source>
</evidence>
<accession>A0ABV6IX45</accession>
<dbReference type="NCBIfam" id="NF001390">
    <property type="entry name" value="PRK00281.1-4"/>
    <property type="match status" value="1"/>
</dbReference>
<dbReference type="HAMAP" id="MF_01006">
    <property type="entry name" value="Undec_diphosphatase"/>
    <property type="match status" value="1"/>
</dbReference>
<reference evidence="15 16" key="1">
    <citation type="submission" date="2024-09" db="EMBL/GenBank/DDBJ databases">
        <authorList>
            <person name="Sun Q."/>
            <person name="Mori K."/>
        </authorList>
    </citation>
    <scope>NUCLEOTIDE SEQUENCE [LARGE SCALE GENOMIC DNA]</scope>
    <source>
        <strain evidence="15 16">CCM 7468</strain>
    </source>
</reference>
<comment type="similarity">
    <text evidence="2 14">Belongs to the UppP family.</text>
</comment>
<comment type="catalytic activity">
    <reaction evidence="13 14">
        <text>di-trans,octa-cis-undecaprenyl diphosphate + H2O = di-trans,octa-cis-undecaprenyl phosphate + phosphate + H(+)</text>
        <dbReference type="Rhea" id="RHEA:28094"/>
        <dbReference type="ChEBI" id="CHEBI:15377"/>
        <dbReference type="ChEBI" id="CHEBI:15378"/>
        <dbReference type="ChEBI" id="CHEBI:43474"/>
        <dbReference type="ChEBI" id="CHEBI:58405"/>
        <dbReference type="ChEBI" id="CHEBI:60392"/>
        <dbReference type="EC" id="3.6.1.27"/>
    </reaction>
</comment>
<dbReference type="PANTHER" id="PTHR30622">
    <property type="entry name" value="UNDECAPRENYL-DIPHOSPHATASE"/>
    <property type="match status" value="1"/>
</dbReference>
<evidence type="ECO:0000256" key="9">
    <source>
        <dbReference type="ARBA" id="ARBA00023136"/>
    </source>
</evidence>
<gene>
    <name evidence="14" type="primary">uppP</name>
    <name evidence="15" type="ORF">ACFFIC_21955</name>
</gene>
<evidence type="ECO:0000256" key="14">
    <source>
        <dbReference type="HAMAP-Rule" id="MF_01006"/>
    </source>
</evidence>
<feature type="transmembrane region" description="Helical" evidence="14">
    <location>
        <begin position="83"/>
        <end position="102"/>
    </location>
</feature>
<dbReference type="EC" id="3.6.1.27" evidence="3 14"/>
<comment type="miscellaneous">
    <text evidence="14">Bacitracin is thought to be involved in the inhibition of peptidoglycan synthesis by sequestering undecaprenyl diphosphate, thereby reducing the pool of lipid carrier available.</text>
</comment>
<keyword evidence="14" id="KW-0961">Cell wall biogenesis/degradation</keyword>
<proteinExistence type="inferred from homology"/>